<evidence type="ECO:0000313" key="2">
    <source>
        <dbReference type="EMBL" id="KAK2548962.1"/>
    </source>
</evidence>
<feature type="transmembrane region" description="Helical" evidence="1">
    <location>
        <begin position="12"/>
        <end position="30"/>
    </location>
</feature>
<evidence type="ECO:0000313" key="3">
    <source>
        <dbReference type="Proteomes" id="UP001249851"/>
    </source>
</evidence>
<dbReference type="Proteomes" id="UP001249851">
    <property type="component" value="Unassembled WGS sequence"/>
</dbReference>
<gene>
    <name evidence="2" type="ORF">P5673_030710</name>
</gene>
<evidence type="ECO:0000256" key="1">
    <source>
        <dbReference type="SAM" id="Phobius"/>
    </source>
</evidence>
<sequence length="222" mass="23959">MAVSRRTVSLVRSLAIFHIVVGALLIILGIADGVTSLATAGYVFWTGYVFFGVWIGTWAGVFMGFSITSAVLGGIIIIFYSIMFANARYSRYYDLYRYGYRYKRYSYSAKMALAAVILTLGIVEFGTGIWVSICLCFMKPCCTDSEQQTEGGNAVTQGVDGVPVVIPLQGPGVTFQTQPFYSYPPAGQAAIGGPIHFQAVGNQPQFVVMPAAGGGFPPQYTE</sequence>
<feature type="transmembrane region" description="Helical" evidence="1">
    <location>
        <begin position="111"/>
        <end position="133"/>
    </location>
</feature>
<feature type="non-terminal residue" evidence="2">
    <location>
        <position position="222"/>
    </location>
</feature>
<feature type="transmembrane region" description="Helical" evidence="1">
    <location>
        <begin position="71"/>
        <end position="90"/>
    </location>
</feature>
<proteinExistence type="predicted"/>
<keyword evidence="1" id="KW-0472">Membrane</keyword>
<reference evidence="2" key="1">
    <citation type="journal article" date="2023" name="G3 (Bethesda)">
        <title>Whole genome assembly and annotation of the endangered Caribbean coral Acropora cervicornis.</title>
        <authorList>
            <person name="Selwyn J.D."/>
            <person name="Vollmer S.V."/>
        </authorList>
    </citation>
    <scope>NUCLEOTIDE SEQUENCE</scope>
    <source>
        <strain evidence="2">K2</strain>
    </source>
</reference>
<accession>A0AAD9PTT2</accession>
<name>A0AAD9PTT2_ACRCE</name>
<dbReference type="EMBL" id="JARQWQ010000134">
    <property type="protein sequence ID" value="KAK2548962.1"/>
    <property type="molecule type" value="Genomic_DNA"/>
</dbReference>
<keyword evidence="3" id="KW-1185">Reference proteome</keyword>
<organism evidence="2 3">
    <name type="scientific">Acropora cervicornis</name>
    <name type="common">Staghorn coral</name>
    <dbReference type="NCBI Taxonomy" id="6130"/>
    <lineage>
        <taxon>Eukaryota</taxon>
        <taxon>Metazoa</taxon>
        <taxon>Cnidaria</taxon>
        <taxon>Anthozoa</taxon>
        <taxon>Hexacorallia</taxon>
        <taxon>Scleractinia</taxon>
        <taxon>Astrocoeniina</taxon>
        <taxon>Acroporidae</taxon>
        <taxon>Acropora</taxon>
    </lineage>
</organism>
<keyword evidence="1" id="KW-0812">Transmembrane</keyword>
<reference evidence="2" key="2">
    <citation type="journal article" date="2023" name="Science">
        <title>Genomic signatures of disease resistance in endangered staghorn corals.</title>
        <authorList>
            <person name="Vollmer S.V."/>
            <person name="Selwyn J.D."/>
            <person name="Despard B.A."/>
            <person name="Roesel C.L."/>
        </authorList>
    </citation>
    <scope>NUCLEOTIDE SEQUENCE</scope>
    <source>
        <strain evidence="2">K2</strain>
    </source>
</reference>
<keyword evidence="1" id="KW-1133">Transmembrane helix</keyword>
<evidence type="ECO:0008006" key="4">
    <source>
        <dbReference type="Google" id="ProtNLM"/>
    </source>
</evidence>
<dbReference type="AlphaFoldDB" id="A0AAD9PTT2"/>
<feature type="transmembrane region" description="Helical" evidence="1">
    <location>
        <begin position="42"/>
        <end position="65"/>
    </location>
</feature>
<protein>
    <recommendedName>
        <fullName evidence="4">Transmembrane protein</fullName>
    </recommendedName>
</protein>
<comment type="caution">
    <text evidence="2">The sequence shown here is derived from an EMBL/GenBank/DDBJ whole genome shotgun (WGS) entry which is preliminary data.</text>
</comment>